<feature type="region of interest" description="Disordered" evidence="1">
    <location>
        <begin position="1"/>
        <end position="35"/>
    </location>
</feature>
<evidence type="ECO:0000256" key="1">
    <source>
        <dbReference type="SAM" id="MobiDB-lite"/>
    </source>
</evidence>
<dbReference type="EMBL" id="AP012279">
    <property type="protein sequence ID" value="BAL79484.1"/>
    <property type="molecule type" value="Genomic_DNA"/>
</dbReference>
<gene>
    <name evidence="2" type="ORF">S23_62970</name>
</gene>
<reference evidence="2 3" key="1">
    <citation type="journal article" date="2012" name="Microbes Environ.">
        <title>Complete genome sequence of Bradyrhizobium sp. S23321: insights into symbiosis evolution in soil oligotrophs.</title>
        <authorList>
            <person name="Okubo T."/>
            <person name="Tsukui T."/>
            <person name="Maita H."/>
            <person name="Okamoto S."/>
            <person name="Oshima K."/>
            <person name="Fujisawa T."/>
            <person name="Saito A."/>
            <person name="Futamata H."/>
            <person name="Hattori R."/>
            <person name="Shimomura Y."/>
            <person name="Haruta S."/>
            <person name="Morimoto S."/>
            <person name="Wang Y."/>
            <person name="Sakai Y."/>
            <person name="Hattori M."/>
            <person name="Aizawa S."/>
            <person name="Nagashima K.V.P."/>
            <person name="Masuda S."/>
            <person name="Hattori T."/>
            <person name="Yamashita A."/>
            <person name="Bao Z."/>
            <person name="Hayatsu M."/>
            <person name="Kajiya-Kanegae H."/>
            <person name="Yoshinaga I."/>
            <person name="Sakamoto K."/>
            <person name="Toyota K."/>
            <person name="Nakao M."/>
            <person name="Kohara M."/>
            <person name="Anda M."/>
            <person name="Niwa R."/>
            <person name="Jung-Hwan P."/>
            <person name="Sameshima-Saito R."/>
            <person name="Tokuda S."/>
            <person name="Yamamoto S."/>
            <person name="Yamamoto S."/>
            <person name="Yokoyama T."/>
            <person name="Akutsu T."/>
            <person name="Nakamura Y."/>
            <person name="Nakahira-Yanaka Y."/>
            <person name="Takada Hoshino Y."/>
            <person name="Hirakawa H."/>
            <person name="Mitsui H."/>
            <person name="Terasawa K."/>
            <person name="Itakura M."/>
            <person name="Sato S."/>
            <person name="Ikeda-Ohtsubo W."/>
            <person name="Sakakura N."/>
            <person name="Kaminuma E."/>
            <person name="Minamisawa K."/>
        </authorList>
    </citation>
    <scope>NUCLEOTIDE SEQUENCE [LARGE SCALE GENOMIC DNA]</scope>
    <source>
        <strain evidence="2 3">S23321</strain>
    </source>
</reference>
<dbReference type="KEGG" id="brs:S23_62970"/>
<keyword evidence="3" id="KW-1185">Reference proteome</keyword>
<accession>A0AAI8MJB0</accession>
<dbReference type="Proteomes" id="UP000007886">
    <property type="component" value="Chromosome"/>
</dbReference>
<proteinExistence type="predicted"/>
<sequence>MEANKKKGPLLMKKRPKSREETPKEGSGNAERYRTATICGRDAQSARAFEPFPMQNAHGSIAYTETQIQFL</sequence>
<feature type="compositionally biased region" description="Basic residues" evidence="1">
    <location>
        <begin position="1"/>
        <end position="17"/>
    </location>
</feature>
<organism evidence="2 3">
    <name type="scientific">Bradyrhizobium cosmicum</name>
    <dbReference type="NCBI Taxonomy" id="1404864"/>
    <lineage>
        <taxon>Bacteria</taxon>
        <taxon>Pseudomonadati</taxon>
        <taxon>Pseudomonadota</taxon>
        <taxon>Alphaproteobacteria</taxon>
        <taxon>Hyphomicrobiales</taxon>
        <taxon>Nitrobacteraceae</taxon>
        <taxon>Bradyrhizobium</taxon>
    </lineage>
</organism>
<evidence type="ECO:0000313" key="2">
    <source>
        <dbReference type="EMBL" id="BAL79484.1"/>
    </source>
</evidence>
<name>A0AAI8MJB0_9BRAD</name>
<protein>
    <submittedName>
        <fullName evidence="2">Uncharacterized protein</fullName>
    </submittedName>
</protein>
<evidence type="ECO:0000313" key="3">
    <source>
        <dbReference type="Proteomes" id="UP000007886"/>
    </source>
</evidence>
<dbReference type="AlphaFoldDB" id="A0AAI8MJB0"/>